<feature type="region of interest" description="Disordered" evidence="1">
    <location>
        <begin position="111"/>
        <end position="138"/>
    </location>
</feature>
<organism evidence="2 3">
    <name type="scientific">Corticicoccus populi</name>
    <dbReference type="NCBI Taxonomy" id="1812821"/>
    <lineage>
        <taxon>Bacteria</taxon>
        <taxon>Bacillati</taxon>
        <taxon>Bacillota</taxon>
        <taxon>Bacilli</taxon>
        <taxon>Bacillales</taxon>
        <taxon>Staphylococcaceae</taxon>
        <taxon>Corticicoccus</taxon>
    </lineage>
</organism>
<comment type="caution">
    <text evidence="2">The sequence shown here is derived from an EMBL/GenBank/DDBJ whole genome shotgun (WGS) entry which is preliminary data.</text>
</comment>
<evidence type="ECO:0008006" key="4">
    <source>
        <dbReference type="Google" id="ProtNLM"/>
    </source>
</evidence>
<keyword evidence="3" id="KW-1185">Reference proteome</keyword>
<feature type="compositionally biased region" description="Acidic residues" evidence="1">
    <location>
        <begin position="129"/>
        <end position="138"/>
    </location>
</feature>
<proteinExistence type="predicted"/>
<sequence length="138" mass="16388">MFYTEFYSTQEELLERIEELKDEDYYEEDLHLASLDKGDDMSWLEYTNIHFHPHHEEASDGGFKGIFSNKEPSARYLYKTGTDEETVEEYLKRLSKGEYLLCYSDHYKKRRADDQAGKDVSSESNLEVDTTDSEYDYK</sequence>
<protein>
    <recommendedName>
        <fullName evidence="4">General stress protein 17M-like domain-containing protein</fullName>
    </recommendedName>
</protein>
<dbReference type="EMBL" id="JBHUOQ010000004">
    <property type="protein sequence ID" value="MFD2831201.1"/>
    <property type="molecule type" value="Genomic_DNA"/>
</dbReference>
<dbReference type="RefSeq" id="WP_377775194.1">
    <property type="nucleotide sequence ID" value="NZ_JBHUOQ010000004.1"/>
</dbReference>
<feature type="compositionally biased region" description="Basic and acidic residues" evidence="1">
    <location>
        <begin position="111"/>
        <end position="121"/>
    </location>
</feature>
<evidence type="ECO:0000313" key="3">
    <source>
        <dbReference type="Proteomes" id="UP001597519"/>
    </source>
</evidence>
<gene>
    <name evidence="2" type="ORF">ACFSX4_12065</name>
</gene>
<dbReference type="Proteomes" id="UP001597519">
    <property type="component" value="Unassembled WGS sequence"/>
</dbReference>
<accession>A0ABW5WWK3</accession>
<name>A0ABW5WWK3_9STAP</name>
<evidence type="ECO:0000313" key="2">
    <source>
        <dbReference type="EMBL" id="MFD2831201.1"/>
    </source>
</evidence>
<evidence type="ECO:0000256" key="1">
    <source>
        <dbReference type="SAM" id="MobiDB-lite"/>
    </source>
</evidence>
<reference evidence="3" key="1">
    <citation type="journal article" date="2019" name="Int. J. Syst. Evol. Microbiol.">
        <title>The Global Catalogue of Microorganisms (GCM) 10K type strain sequencing project: providing services to taxonomists for standard genome sequencing and annotation.</title>
        <authorList>
            <consortium name="The Broad Institute Genomics Platform"/>
            <consortium name="The Broad Institute Genome Sequencing Center for Infectious Disease"/>
            <person name="Wu L."/>
            <person name="Ma J."/>
        </authorList>
    </citation>
    <scope>NUCLEOTIDE SEQUENCE [LARGE SCALE GENOMIC DNA]</scope>
    <source>
        <strain evidence="3">KCTC 33575</strain>
    </source>
</reference>